<evidence type="ECO:0000256" key="1">
    <source>
        <dbReference type="ARBA" id="ARBA00023015"/>
    </source>
</evidence>
<reference evidence="6 7" key="1">
    <citation type="journal article" date="2019" name="Emerg. Microbes Infect.">
        <title>Comprehensive subspecies identification of 175 nontuberculous mycobacteria species based on 7547 genomic profiles.</title>
        <authorList>
            <person name="Matsumoto Y."/>
            <person name="Kinjo T."/>
            <person name="Motooka D."/>
            <person name="Nabeya D."/>
            <person name="Jung N."/>
            <person name="Uechi K."/>
            <person name="Horii T."/>
            <person name="Iida T."/>
            <person name="Fujita J."/>
            <person name="Nakamura S."/>
        </authorList>
    </citation>
    <scope>NUCLEOTIDE SEQUENCE [LARGE SCALE GENOMIC DNA]</scope>
    <source>
        <strain evidence="6 7">JCM 6399</strain>
    </source>
</reference>
<dbReference type="Proteomes" id="UP000465785">
    <property type="component" value="Chromosome"/>
</dbReference>
<sequence length="215" mass="22974">MTKPATKRGSTRTAMLVSAAEVLRERGAAGVTIDEVLARSGAPRGSVYHHFPGGRNQILAEALQYAGEAITEVIDEAAANGGMFLVRKFVVFWEELLVESNFTAGCPVVAAAIGSAEDEPQLTTVAGRIFSLWRDALTRAFMSDGFTELDAASLAITCIASLEGAVVLCRSTRSVDPLKDVASQLEFLIKSREFVQRYGLPSVGRADNPTTVGKH</sequence>
<dbReference type="SUPFAM" id="SSF48498">
    <property type="entry name" value="Tetracyclin repressor-like, C-terminal domain"/>
    <property type="match status" value="1"/>
</dbReference>
<dbReference type="GO" id="GO:0003677">
    <property type="term" value="F:DNA binding"/>
    <property type="evidence" value="ECO:0007669"/>
    <property type="project" value="UniProtKB-UniRule"/>
</dbReference>
<proteinExistence type="predicted"/>
<dbReference type="PROSITE" id="PS50977">
    <property type="entry name" value="HTH_TETR_2"/>
    <property type="match status" value="1"/>
</dbReference>
<name>A0A9W4B705_9MYCO</name>
<evidence type="ECO:0000256" key="2">
    <source>
        <dbReference type="ARBA" id="ARBA00023125"/>
    </source>
</evidence>
<evidence type="ECO:0000256" key="4">
    <source>
        <dbReference type="PROSITE-ProRule" id="PRU00335"/>
    </source>
</evidence>
<dbReference type="PANTHER" id="PTHR47506:SF3">
    <property type="entry name" value="HTH-TYPE TRANSCRIPTIONAL REGULATOR LMRA"/>
    <property type="match status" value="1"/>
</dbReference>
<dbReference type="AlphaFoldDB" id="A0A9W4B705"/>
<feature type="domain" description="HTH tetR-type" evidence="5">
    <location>
        <begin position="9"/>
        <end position="69"/>
    </location>
</feature>
<protein>
    <submittedName>
        <fullName evidence="6">HTH-type transcriptional regulator</fullName>
    </submittedName>
</protein>
<dbReference type="InterPro" id="IPR036271">
    <property type="entry name" value="Tet_transcr_reg_TetR-rel_C_sf"/>
</dbReference>
<evidence type="ECO:0000256" key="3">
    <source>
        <dbReference type="ARBA" id="ARBA00023163"/>
    </source>
</evidence>
<feature type="DNA-binding region" description="H-T-H motif" evidence="4">
    <location>
        <begin position="32"/>
        <end position="51"/>
    </location>
</feature>
<keyword evidence="3" id="KW-0804">Transcription</keyword>
<dbReference type="SUPFAM" id="SSF46689">
    <property type="entry name" value="Homeodomain-like"/>
    <property type="match status" value="1"/>
</dbReference>
<evidence type="ECO:0000313" key="7">
    <source>
        <dbReference type="Proteomes" id="UP000465785"/>
    </source>
</evidence>
<keyword evidence="7" id="KW-1185">Reference proteome</keyword>
<dbReference type="InterPro" id="IPR009057">
    <property type="entry name" value="Homeodomain-like_sf"/>
</dbReference>
<dbReference type="EMBL" id="AP022601">
    <property type="protein sequence ID" value="BBY95055.1"/>
    <property type="molecule type" value="Genomic_DNA"/>
</dbReference>
<dbReference type="RefSeq" id="WP_232076278.1">
    <property type="nucleotide sequence ID" value="NZ_AP022601.1"/>
</dbReference>
<keyword evidence="1" id="KW-0805">Transcription regulation</keyword>
<evidence type="ECO:0000259" key="5">
    <source>
        <dbReference type="PROSITE" id="PS50977"/>
    </source>
</evidence>
<organism evidence="6 7">
    <name type="scientific">Mycobacterium gallinarum</name>
    <dbReference type="NCBI Taxonomy" id="39689"/>
    <lineage>
        <taxon>Bacteria</taxon>
        <taxon>Bacillati</taxon>
        <taxon>Actinomycetota</taxon>
        <taxon>Actinomycetes</taxon>
        <taxon>Mycobacteriales</taxon>
        <taxon>Mycobacteriaceae</taxon>
        <taxon>Mycobacterium</taxon>
    </lineage>
</organism>
<evidence type="ECO:0000313" key="6">
    <source>
        <dbReference type="EMBL" id="BBY95055.1"/>
    </source>
</evidence>
<dbReference type="KEGG" id="mgau:MGALJ_47240"/>
<dbReference type="Pfam" id="PF21993">
    <property type="entry name" value="TetR_C_13_2"/>
    <property type="match status" value="1"/>
</dbReference>
<keyword evidence="2 4" id="KW-0238">DNA-binding</keyword>
<dbReference type="Pfam" id="PF00440">
    <property type="entry name" value="TetR_N"/>
    <property type="match status" value="1"/>
</dbReference>
<dbReference type="InterPro" id="IPR001647">
    <property type="entry name" value="HTH_TetR"/>
</dbReference>
<accession>A0A9W4B705</accession>
<dbReference type="InterPro" id="IPR054156">
    <property type="entry name" value="YxaF_TetR_C"/>
</dbReference>
<dbReference type="PANTHER" id="PTHR47506">
    <property type="entry name" value="TRANSCRIPTIONAL REGULATORY PROTEIN"/>
    <property type="match status" value="1"/>
</dbReference>
<gene>
    <name evidence="6" type="ORF">MGALJ_47240</name>
</gene>
<dbReference type="Gene3D" id="1.10.357.10">
    <property type="entry name" value="Tetracycline Repressor, domain 2"/>
    <property type="match status" value="1"/>
</dbReference>